<evidence type="ECO:0008006" key="3">
    <source>
        <dbReference type="Google" id="ProtNLM"/>
    </source>
</evidence>
<organism evidence="1 2">
    <name type="scientific">Nitrosococcus halophilus (strain Nc4)</name>
    <dbReference type="NCBI Taxonomy" id="472759"/>
    <lineage>
        <taxon>Bacteria</taxon>
        <taxon>Pseudomonadati</taxon>
        <taxon>Pseudomonadota</taxon>
        <taxon>Gammaproteobacteria</taxon>
        <taxon>Chromatiales</taxon>
        <taxon>Chromatiaceae</taxon>
        <taxon>Nitrosococcus</taxon>
    </lineage>
</organism>
<gene>
    <name evidence="1" type="ordered locus">Nhal_0278</name>
</gene>
<evidence type="ECO:0000313" key="1">
    <source>
        <dbReference type="EMBL" id="ADE13478.1"/>
    </source>
</evidence>
<dbReference type="Proteomes" id="UP000001844">
    <property type="component" value="Chromosome"/>
</dbReference>
<evidence type="ECO:0000313" key="2">
    <source>
        <dbReference type="Proteomes" id="UP000001844"/>
    </source>
</evidence>
<dbReference type="Pfam" id="PF10049">
    <property type="entry name" value="DUF2283"/>
    <property type="match status" value="1"/>
</dbReference>
<dbReference type="AlphaFoldDB" id="D5BUS8"/>
<dbReference type="HOGENOM" id="CLU_203225_0_0_6"/>
<dbReference type="OrthoDB" id="964875at2"/>
<protein>
    <recommendedName>
        <fullName evidence="3">DUF2283 domain-containing protein</fullName>
    </recommendedName>
</protein>
<accession>D5BUS8</accession>
<proteinExistence type="predicted"/>
<dbReference type="EMBL" id="CP001798">
    <property type="protein sequence ID" value="ADE13478.1"/>
    <property type="molecule type" value="Genomic_DNA"/>
</dbReference>
<dbReference type="InterPro" id="IPR019270">
    <property type="entry name" value="DUF2283"/>
</dbReference>
<dbReference type="RefSeq" id="WP_013031374.1">
    <property type="nucleotide sequence ID" value="NC_013960.1"/>
</dbReference>
<dbReference type="STRING" id="472759.Nhal_0278"/>
<dbReference type="eggNOG" id="ENOG50335QJ">
    <property type="taxonomic scope" value="Bacteria"/>
</dbReference>
<sequence>MEQVKVFHDRTGNTLTVWFGDPQDEYICEETGDEVILMKDRTGRVIGFEKLNFSVSTSEQLRVLFETVSM</sequence>
<name>D5BUS8_NITHN</name>
<keyword evidence="2" id="KW-1185">Reference proteome</keyword>
<dbReference type="KEGG" id="nhl:Nhal_0278"/>
<reference evidence="2" key="1">
    <citation type="submission" date="2010-04" db="EMBL/GenBank/DDBJ databases">
        <title>Complete genome sequence of Nitrosococcus halophilus Nc4, a salt-adapted, aerobic obligate ammonia-oxidizing sulfur purple bacterium.</title>
        <authorList>
            <consortium name="US DOE Joint Genome Institute"/>
            <person name="Campbell M.A."/>
            <person name="Malfatti S.A."/>
            <person name="Chain P.S.G."/>
            <person name="Heidelberg J.F."/>
            <person name="Ward B.B."/>
            <person name="Klotz M.G."/>
        </authorList>
    </citation>
    <scope>NUCLEOTIDE SEQUENCE [LARGE SCALE GENOMIC DNA]</scope>
    <source>
        <strain evidence="2">Nc4</strain>
    </source>
</reference>